<dbReference type="Pfam" id="PF17973">
    <property type="entry name" value="bMG10"/>
    <property type="match status" value="1"/>
</dbReference>
<dbReference type="RefSeq" id="WP_302119361.1">
    <property type="nucleotide sequence ID" value="NZ_SJPU01000002.1"/>
</dbReference>
<organism evidence="5 6">
    <name type="scientific">Allorhodopirellula heiligendammensis</name>
    <dbReference type="NCBI Taxonomy" id="2714739"/>
    <lineage>
        <taxon>Bacteria</taxon>
        <taxon>Pseudomonadati</taxon>
        <taxon>Planctomycetota</taxon>
        <taxon>Planctomycetia</taxon>
        <taxon>Pirellulales</taxon>
        <taxon>Pirellulaceae</taxon>
        <taxon>Allorhodopirellula</taxon>
    </lineage>
</organism>
<feature type="signal peptide" evidence="3">
    <location>
        <begin position="1"/>
        <end position="24"/>
    </location>
</feature>
<gene>
    <name evidence="5" type="ORF">Poly21_37150</name>
</gene>
<evidence type="ECO:0000313" key="6">
    <source>
        <dbReference type="Proteomes" id="UP000319908"/>
    </source>
</evidence>
<dbReference type="InterPro" id="IPR051802">
    <property type="entry name" value="YfhM-like"/>
</dbReference>
<dbReference type="PANTHER" id="PTHR40094">
    <property type="entry name" value="ALPHA-2-MACROGLOBULIN HOMOLOG"/>
    <property type="match status" value="1"/>
</dbReference>
<feature type="domain" description="Alpha-2-macroglobulin" evidence="4">
    <location>
        <begin position="1287"/>
        <end position="1377"/>
    </location>
</feature>
<reference evidence="5 6" key="1">
    <citation type="journal article" date="2020" name="Antonie Van Leeuwenhoek">
        <title>Rhodopirellula heiligendammensis sp. nov., Rhodopirellula pilleata sp. nov., and Rhodopirellula solitaria sp. nov. isolated from natural or artificial marine surfaces in Northern Germany and California, USA, and emended description of the genus Rhodopirellula.</title>
        <authorList>
            <person name="Kallscheuer N."/>
            <person name="Wiegand S."/>
            <person name="Jogler M."/>
            <person name="Boedeker C."/>
            <person name="Peeters S.H."/>
            <person name="Rast P."/>
            <person name="Heuer A."/>
            <person name="Jetten M.S.M."/>
            <person name="Rohde M."/>
            <person name="Jogler C."/>
        </authorList>
    </citation>
    <scope>NUCLEOTIDE SEQUENCE [LARGE SCALE GENOMIC DNA]</scope>
    <source>
        <strain evidence="5 6">Poly21</strain>
    </source>
</reference>
<dbReference type="Gene3D" id="2.60.40.10">
    <property type="entry name" value="Immunoglobulins"/>
    <property type="match status" value="1"/>
</dbReference>
<dbReference type="SMART" id="SM01360">
    <property type="entry name" value="A2M"/>
    <property type="match status" value="1"/>
</dbReference>
<proteinExistence type="inferred from homology"/>
<evidence type="ECO:0000259" key="4">
    <source>
        <dbReference type="SMART" id="SM01360"/>
    </source>
</evidence>
<dbReference type="InterPro" id="IPR001599">
    <property type="entry name" value="Macroglobln_a2"/>
</dbReference>
<protein>
    <submittedName>
        <fullName evidence="5">MG2 domain protein</fullName>
    </submittedName>
</protein>
<evidence type="ECO:0000256" key="1">
    <source>
        <dbReference type="ARBA" id="ARBA00010556"/>
    </source>
</evidence>
<sequence>MNARCGLIGTFLCFALLLTLLAPAQLMTTNDAQSPEPAAWQAIQEAINQGLPKTAMEEIEKQLPGAIQRHEDGLIVRLLATRATLDGQLEGRGEVHRIVKLQADLETAPVSTQPILRAILANWFWSYYTQNQWRFQDRTEIDPQIIDSTEPVVIKSSEDITTWTRNRIVRQSAALFEAALSAEDGSEKTLQQTPIADYNDLLVQGTAPDNYRPTLYDFVVAEAIEFYADANGTYAGPADRFELTADSPVFGDVDSFIAWEVPDSDAGSPLRRATTLYQHWLEFHRGDDDTAAFIDTDLTRLEFAHEHAIGDDEGKKFAAALQAFVKRNGGNPISTRAQFQLATLVRQDNELVRAHFIAQAAIDAHPKSLGASQCRDLIEQIEAPSIQIATEHVWNSELDESAQPQIDVKYRNTTKVFFRLVALDYETVQKSGQQPNYLDRRQRINVLGRKPVASWSANLAPTNDYRDRTEHLPANTRVPRGAYYLIASTSQDFPLETEFTALTDVWVSGLSLVMETRYDDQAMVGYLVEGRSGEPVSGASIDVWARKQTNRGREDLTNVVTLSTNATGRFEFDSGELRDINFLAKRGEDRLLSQTYRNYRYRQAGDHDNDVTRSHFFTDRSIYRPGQTVRYKVICTRSNQTTNDYHVSADEQLTVELLDANGKVIQATKHQCNELGSCHGSFNLPNGGLTGQMTLRTIGPFGGAASIRVEEYKRPKFEVEIDAPEESVRLGEAVVVSGHATAYTSAPIDGGKVSYRVVRKTQFPPWWGYRCWWFPPSPLPAQTIAEGTTTTDEMGEFSIAFDAIPDASVDRQSEPKFRYEITADVTDSTGETRDATTSVLIGYTTMEATLSTPSVNWLTDEDPIEVKIATKTLQGDPVSAKVKVDIYSLKAPDAIGRKRLDNAITWDRIDIQPGQLNEQQDEVRAEEPNSWPLDKVVKTVELTTNESGHASFDAELEAGNFRAVLAAVDSAGNDVQAILPLQVINPDADHCELAIANLFATEKQSYEPGETFRAVWGSGYDSAHALVEVTHRGKMLQRFWTPKNRTQVEIKQEIDESMRGGFNVRVWMVRENRLYLNETYVDVPWSNKELKIRWEHFVSKLKPGQQETWTAVIENPSEHASDKGEAAMRQAAEMVATLYDASLDAFAPHGFPSGFGLFYQDRTHTSVDDQNRWVHLQQISTGRSHGSGGGVLTYRQYPPELQGQMAFRGRMMQKGGRAMPMMMMADGAMPAAAPEMARSAGNIAMESESLALGEPGAAADDAVGEPPADKNDVDLSNVSPRKNLNETAFFFPELTADDQGVVKMNFTMPEALTRWQFIGFAHTADLAGGLLRDTTVTSKELMVQPNPPRVLREGDEIEITVKVTNQSATVQSGSVALQFASARTGDSVDERLDNINVRQSFEIPAGRSQSFSWPIRVPDGIGYLTYKAVGSTGRLSDGEEGYLPVLSRKILVHESIALPIDGAETKTFTLDKLAELDPSSSSIRSESLTIQMTSNPAWYAVMALPYLMDYPYECSEQTFNRLYANLLARHIATSDPKIERVFNTWRNQPLPSKGASGGRDALASPLQQNEELASIALTETPWVLQAESEAEARRNVGILFDQNRVNDQVERLTQRLTDVQADDGSWPWFPGGRSNSFITLYIATGYGRLRHLGAEVDPSPAIRALGHLDAFSKEMYEDIKPGDREQNHLSSTIALYLYGRSFFLQDSDIAADAKPALDYWLDQAAEHWLKLPRMSQAHLAVALKRFGRASDASSIVRSLRERSVTDETGMHWNDDVRGWFWFQADIETQAMMIEVFDEVASDQTSVESCKAWLLRQKETRSWETTKATADAVYALLLRGVDLLADQTLVDVTVGEQAVEQQNVEAGTGFYEQRFAAAEITPAMGSITVTKTTPGIAWGGVHWSFFQNVDEVTPHDGTPLEIEKQLFVVRSTPSGEVLRPVVNGLVAGDGADAKSGGSVDADGTPIDVGDEIVSRLIVRTSREMEFIHLKDSRGSGTEPTNVLSGYRWQDGMGYYQSTRDAAEHFFIDTLPTGTYVLESRSRVQLRGQYQSGLATIESMYAPQYNSHSESHLMKVGQRQRD</sequence>
<dbReference type="InterPro" id="IPR002890">
    <property type="entry name" value="MG2"/>
</dbReference>
<evidence type="ECO:0000313" key="5">
    <source>
        <dbReference type="EMBL" id="TWU16510.1"/>
    </source>
</evidence>
<name>A0A5C6BW43_9BACT</name>
<keyword evidence="6" id="KW-1185">Reference proteome</keyword>
<dbReference type="SMART" id="SM01419">
    <property type="entry name" value="Thiol-ester_cl"/>
    <property type="match status" value="1"/>
</dbReference>
<feature type="chain" id="PRO_5023148955" evidence="3">
    <location>
        <begin position="25"/>
        <end position="2080"/>
    </location>
</feature>
<dbReference type="SUPFAM" id="SSF48239">
    <property type="entry name" value="Terpenoid cyclases/Protein prenyltransferases"/>
    <property type="match status" value="1"/>
</dbReference>
<dbReference type="InterPro" id="IPR041246">
    <property type="entry name" value="Bact_MG10"/>
</dbReference>
<dbReference type="GO" id="GO:0004866">
    <property type="term" value="F:endopeptidase inhibitor activity"/>
    <property type="evidence" value="ECO:0007669"/>
    <property type="project" value="InterPro"/>
</dbReference>
<dbReference type="Pfam" id="PF01835">
    <property type="entry name" value="MG2"/>
    <property type="match status" value="1"/>
</dbReference>
<dbReference type="InterPro" id="IPR047565">
    <property type="entry name" value="Alpha-macroglob_thiol-ester_cl"/>
</dbReference>
<comment type="similarity">
    <text evidence="1">Belongs to the protease inhibitor I39 (alpha-2-macroglobulin) family. Bacterial alpha-2-macroglobulin subfamily.</text>
</comment>
<dbReference type="Pfam" id="PF00207">
    <property type="entry name" value="A2M"/>
    <property type="match status" value="1"/>
</dbReference>
<feature type="region of interest" description="Disordered" evidence="2">
    <location>
        <begin position="1256"/>
        <end position="1279"/>
    </location>
</feature>
<dbReference type="Gene3D" id="2.60.40.1930">
    <property type="match status" value="1"/>
</dbReference>
<dbReference type="InterPro" id="IPR013783">
    <property type="entry name" value="Ig-like_fold"/>
</dbReference>
<accession>A0A5C6BW43</accession>
<keyword evidence="3" id="KW-0732">Signal</keyword>
<evidence type="ECO:0000256" key="2">
    <source>
        <dbReference type="SAM" id="MobiDB-lite"/>
    </source>
</evidence>
<dbReference type="Gene3D" id="1.50.10.20">
    <property type="match status" value="1"/>
</dbReference>
<dbReference type="PANTHER" id="PTHR40094:SF1">
    <property type="entry name" value="UBIQUITIN DOMAIN-CONTAINING PROTEIN"/>
    <property type="match status" value="1"/>
</dbReference>
<evidence type="ECO:0000256" key="3">
    <source>
        <dbReference type="SAM" id="SignalP"/>
    </source>
</evidence>
<dbReference type="InterPro" id="IPR008930">
    <property type="entry name" value="Terpenoid_cyclase/PrenylTrfase"/>
</dbReference>
<dbReference type="EMBL" id="SJPU01000002">
    <property type="protein sequence ID" value="TWU16510.1"/>
    <property type="molecule type" value="Genomic_DNA"/>
</dbReference>
<comment type="caution">
    <text evidence="5">The sequence shown here is derived from an EMBL/GenBank/DDBJ whole genome shotgun (WGS) entry which is preliminary data.</text>
</comment>
<dbReference type="Proteomes" id="UP000319908">
    <property type="component" value="Unassembled WGS sequence"/>
</dbReference>